<dbReference type="GO" id="GO:0005737">
    <property type="term" value="C:cytoplasm"/>
    <property type="evidence" value="ECO:0007669"/>
    <property type="project" value="TreeGrafter"/>
</dbReference>
<dbReference type="InterPro" id="IPR027417">
    <property type="entry name" value="P-loop_NTPase"/>
</dbReference>
<name>A0AAD5YGN6_9APHY</name>
<evidence type="ECO:0000256" key="3">
    <source>
        <dbReference type="ARBA" id="ARBA00012054"/>
    </source>
</evidence>
<gene>
    <name evidence="11" type="ORF">NLI96_g2345</name>
</gene>
<dbReference type="EC" id="2.7.1.12" evidence="3 9"/>
<keyword evidence="7 9" id="KW-0067">ATP-binding</keyword>
<dbReference type="GO" id="GO:0005524">
    <property type="term" value="F:ATP binding"/>
    <property type="evidence" value="ECO:0007669"/>
    <property type="project" value="UniProtKB-KW"/>
</dbReference>
<keyword evidence="5 9" id="KW-0547">Nucleotide-binding</keyword>
<evidence type="ECO:0000313" key="11">
    <source>
        <dbReference type="EMBL" id="KAJ3489141.1"/>
    </source>
</evidence>
<comment type="similarity">
    <text evidence="2 9">Belongs to the gluconokinase GntK/GntV family.</text>
</comment>
<evidence type="ECO:0000256" key="8">
    <source>
        <dbReference type="ARBA" id="ARBA00048090"/>
    </source>
</evidence>
<protein>
    <recommendedName>
        <fullName evidence="3 9">Gluconokinase</fullName>
        <ecNumber evidence="3 9">2.7.1.12</ecNumber>
    </recommendedName>
</protein>
<dbReference type="GO" id="GO:0046316">
    <property type="term" value="F:gluconokinase activity"/>
    <property type="evidence" value="ECO:0007669"/>
    <property type="project" value="UniProtKB-EC"/>
</dbReference>
<dbReference type="PANTHER" id="PTHR43442:SF3">
    <property type="entry name" value="GLUCONOKINASE-RELATED"/>
    <property type="match status" value="1"/>
</dbReference>
<dbReference type="NCBIfam" id="TIGR01313">
    <property type="entry name" value="therm_gnt_kin"/>
    <property type="match status" value="1"/>
</dbReference>
<accession>A0AAD5YGN6</accession>
<comment type="caution">
    <text evidence="11">The sequence shown here is derived from an EMBL/GenBank/DDBJ whole genome shotgun (WGS) entry which is preliminary data.</text>
</comment>
<organism evidence="11 12">
    <name type="scientific">Meripilus lineatus</name>
    <dbReference type="NCBI Taxonomy" id="2056292"/>
    <lineage>
        <taxon>Eukaryota</taxon>
        <taxon>Fungi</taxon>
        <taxon>Dikarya</taxon>
        <taxon>Basidiomycota</taxon>
        <taxon>Agaricomycotina</taxon>
        <taxon>Agaricomycetes</taxon>
        <taxon>Polyporales</taxon>
        <taxon>Meripilaceae</taxon>
        <taxon>Meripilus</taxon>
    </lineage>
</organism>
<evidence type="ECO:0000256" key="1">
    <source>
        <dbReference type="ARBA" id="ARBA00004875"/>
    </source>
</evidence>
<feature type="region of interest" description="Disordered" evidence="10">
    <location>
        <begin position="1"/>
        <end position="29"/>
    </location>
</feature>
<sequence length="238" mass="26352">MEESTKSPHSTTSIEEPSTSSVVEGRATKREGRNKPVLIVVMGVAGTGKTTLAKALVSKLQLPYIEGDDLHPESNIQKMSSGIPLTDADREPWLKLIREKAEEMMIEQHEARLKLEDTKQGRIRMEGVLVTCSALKRYYRDILRGTYQPQGEIAGTEKAEDSGSLLTYFVYIKGDEGLLRDRMKQRTGHFMKPEMLDSQLATLESPEGEERVVVVSLAGTTAEQVSEAVEGLRALCAD</sequence>
<dbReference type="Gene3D" id="3.40.50.300">
    <property type="entry name" value="P-loop containing nucleotide triphosphate hydrolases"/>
    <property type="match status" value="1"/>
</dbReference>
<dbReference type="Pfam" id="PF13238">
    <property type="entry name" value="AAA_18"/>
    <property type="match status" value="1"/>
</dbReference>
<feature type="compositionally biased region" description="Low complexity" evidence="10">
    <location>
        <begin position="7"/>
        <end position="24"/>
    </location>
</feature>
<reference evidence="11" key="1">
    <citation type="submission" date="2022-07" db="EMBL/GenBank/DDBJ databases">
        <title>Genome Sequence of Physisporinus lineatus.</title>
        <authorList>
            <person name="Buettner E."/>
        </authorList>
    </citation>
    <scope>NUCLEOTIDE SEQUENCE</scope>
    <source>
        <strain evidence="11">VT162</strain>
    </source>
</reference>
<dbReference type="GO" id="GO:0005975">
    <property type="term" value="P:carbohydrate metabolic process"/>
    <property type="evidence" value="ECO:0007669"/>
    <property type="project" value="InterPro"/>
</dbReference>
<evidence type="ECO:0000256" key="9">
    <source>
        <dbReference type="RuleBase" id="RU363066"/>
    </source>
</evidence>
<evidence type="ECO:0000256" key="10">
    <source>
        <dbReference type="SAM" id="MobiDB-lite"/>
    </source>
</evidence>
<dbReference type="EMBL" id="JANAWD010000052">
    <property type="protein sequence ID" value="KAJ3489141.1"/>
    <property type="molecule type" value="Genomic_DNA"/>
</dbReference>
<keyword evidence="12" id="KW-1185">Reference proteome</keyword>
<evidence type="ECO:0000256" key="4">
    <source>
        <dbReference type="ARBA" id="ARBA00022679"/>
    </source>
</evidence>
<proteinExistence type="inferred from homology"/>
<keyword evidence="4 9" id="KW-0808">Transferase</keyword>
<evidence type="ECO:0000256" key="5">
    <source>
        <dbReference type="ARBA" id="ARBA00022741"/>
    </source>
</evidence>
<dbReference type="AlphaFoldDB" id="A0AAD5YGN6"/>
<dbReference type="Proteomes" id="UP001212997">
    <property type="component" value="Unassembled WGS sequence"/>
</dbReference>
<dbReference type="SUPFAM" id="SSF52540">
    <property type="entry name" value="P-loop containing nucleoside triphosphate hydrolases"/>
    <property type="match status" value="1"/>
</dbReference>
<evidence type="ECO:0000256" key="6">
    <source>
        <dbReference type="ARBA" id="ARBA00022777"/>
    </source>
</evidence>
<evidence type="ECO:0000256" key="7">
    <source>
        <dbReference type="ARBA" id="ARBA00022840"/>
    </source>
</evidence>
<comment type="catalytic activity">
    <reaction evidence="8 9">
        <text>D-gluconate + ATP = 6-phospho-D-gluconate + ADP + H(+)</text>
        <dbReference type="Rhea" id="RHEA:19433"/>
        <dbReference type="ChEBI" id="CHEBI:15378"/>
        <dbReference type="ChEBI" id="CHEBI:18391"/>
        <dbReference type="ChEBI" id="CHEBI:30616"/>
        <dbReference type="ChEBI" id="CHEBI:58759"/>
        <dbReference type="ChEBI" id="CHEBI:456216"/>
        <dbReference type="EC" id="2.7.1.12"/>
    </reaction>
</comment>
<comment type="pathway">
    <text evidence="1 9">Carbohydrate acid metabolism; D-gluconate degradation.</text>
</comment>
<dbReference type="InterPro" id="IPR006001">
    <property type="entry name" value="Therm_gnt_kin"/>
</dbReference>
<evidence type="ECO:0000313" key="12">
    <source>
        <dbReference type="Proteomes" id="UP001212997"/>
    </source>
</evidence>
<dbReference type="CDD" id="cd02021">
    <property type="entry name" value="GntK"/>
    <property type="match status" value="1"/>
</dbReference>
<dbReference type="PANTHER" id="PTHR43442">
    <property type="entry name" value="GLUCONOKINASE-RELATED"/>
    <property type="match status" value="1"/>
</dbReference>
<evidence type="ECO:0000256" key="2">
    <source>
        <dbReference type="ARBA" id="ARBA00008420"/>
    </source>
</evidence>
<keyword evidence="6 9" id="KW-0418">Kinase</keyword>